<proteinExistence type="predicted"/>
<evidence type="ECO:0008006" key="4">
    <source>
        <dbReference type="Google" id="ProtNLM"/>
    </source>
</evidence>
<organism evidence="2 3">
    <name type="scientific">Aerolutibacter ruishenii</name>
    <dbReference type="NCBI Taxonomy" id="686800"/>
    <lineage>
        <taxon>Bacteria</taxon>
        <taxon>Pseudomonadati</taxon>
        <taxon>Pseudomonadota</taxon>
        <taxon>Gammaproteobacteria</taxon>
        <taxon>Lysobacterales</taxon>
        <taxon>Lysobacteraceae</taxon>
        <taxon>Aerolutibacter</taxon>
    </lineage>
</organism>
<dbReference type="OrthoDB" id="6023277at2"/>
<comment type="caution">
    <text evidence="2">The sequence shown here is derived from an EMBL/GenBank/DDBJ whole genome shotgun (WGS) entry which is preliminary data.</text>
</comment>
<keyword evidence="3" id="KW-1185">Reference proteome</keyword>
<sequence length="137" mass="14565">MKRFRRRRPLHVRIAIFAMLALLWSQVVLAGHPACSMGFMALAQIDAVSAQMGESGSHDCHDESGPQADPACPTHCGQATLSSDIARVPDLPPLPAAIPAALATFVILPASPIRHPALPPPVSWHRPTAHPAALLLI</sequence>
<dbReference type="EMBL" id="VLKP01000005">
    <property type="protein sequence ID" value="TWI11493.1"/>
    <property type="molecule type" value="Genomic_DNA"/>
</dbReference>
<reference evidence="2 3" key="1">
    <citation type="journal article" date="2015" name="Stand. Genomic Sci.">
        <title>Genomic Encyclopedia of Bacterial and Archaeal Type Strains, Phase III: the genomes of soil and plant-associated and newly described type strains.</title>
        <authorList>
            <person name="Whitman W.B."/>
            <person name="Woyke T."/>
            <person name="Klenk H.P."/>
            <person name="Zhou Y."/>
            <person name="Lilburn T.G."/>
            <person name="Beck B.J."/>
            <person name="De Vos P."/>
            <person name="Vandamme P."/>
            <person name="Eisen J.A."/>
            <person name="Garrity G."/>
            <person name="Hugenholtz P."/>
            <person name="Kyrpides N.C."/>
        </authorList>
    </citation>
    <scope>NUCLEOTIDE SEQUENCE [LARGE SCALE GENOMIC DNA]</scope>
    <source>
        <strain evidence="2 3">CGMCC 1.10136</strain>
    </source>
</reference>
<dbReference type="Proteomes" id="UP000316471">
    <property type="component" value="Unassembled WGS sequence"/>
</dbReference>
<dbReference type="RefSeq" id="WP_144813716.1">
    <property type="nucleotide sequence ID" value="NZ_VLKP01000005.1"/>
</dbReference>
<evidence type="ECO:0000313" key="3">
    <source>
        <dbReference type="Proteomes" id="UP000316471"/>
    </source>
</evidence>
<dbReference type="AlphaFoldDB" id="A0A562LVB1"/>
<evidence type="ECO:0000313" key="2">
    <source>
        <dbReference type="EMBL" id="TWI11493.1"/>
    </source>
</evidence>
<protein>
    <recommendedName>
        <fullName evidence="4">DUF2946 family protein</fullName>
    </recommendedName>
</protein>
<feature type="chain" id="PRO_5022143189" description="DUF2946 family protein" evidence="1">
    <location>
        <begin position="31"/>
        <end position="137"/>
    </location>
</feature>
<feature type="signal peptide" evidence="1">
    <location>
        <begin position="1"/>
        <end position="30"/>
    </location>
</feature>
<accession>A0A562LVB1</accession>
<evidence type="ECO:0000256" key="1">
    <source>
        <dbReference type="SAM" id="SignalP"/>
    </source>
</evidence>
<name>A0A562LVB1_9GAMM</name>
<keyword evidence="1" id="KW-0732">Signal</keyword>
<gene>
    <name evidence="2" type="ORF">IP93_01389</name>
</gene>